<dbReference type="EMBL" id="KI546159">
    <property type="protein sequence ID" value="EST42626.1"/>
    <property type="molecule type" value="Genomic_DNA"/>
</dbReference>
<dbReference type="Proteomes" id="UP000018208">
    <property type="component" value="Unassembled WGS sequence"/>
</dbReference>
<gene>
    <name evidence="1" type="ORF">SS50377_17945</name>
    <name evidence="2" type="ORF">SS50377_28074</name>
</gene>
<reference evidence="2" key="2">
    <citation type="submission" date="2020-12" db="EMBL/GenBank/DDBJ databases">
        <title>New Spironucleus salmonicida genome in near-complete chromosomes.</title>
        <authorList>
            <person name="Xu F."/>
            <person name="Kurt Z."/>
            <person name="Jimenez-Gonzalez A."/>
            <person name="Astvaldsson A."/>
            <person name="Andersson J.O."/>
            <person name="Svard S.G."/>
        </authorList>
    </citation>
    <scope>NUCLEOTIDE SEQUENCE</scope>
    <source>
        <strain evidence="2">ATCC 50377</strain>
    </source>
</reference>
<accession>V6LFZ8</accession>
<evidence type="ECO:0000313" key="1">
    <source>
        <dbReference type="EMBL" id="EST42626.1"/>
    </source>
</evidence>
<name>V6LFZ8_9EUKA</name>
<dbReference type="VEuPathDB" id="GiardiaDB:SS50377_28074"/>
<evidence type="ECO:0000313" key="3">
    <source>
        <dbReference type="Proteomes" id="UP000018208"/>
    </source>
</evidence>
<sequence length="140" mass="16536">MQTPIKLPQLTTRQVPQSNTYSLIEQRRQFNMEKKRMYIIKEYSQQFLGRIGENLSSKMVEHQRLAALKVKKNVDNQKIVAFISQTFPMHKKQEKLLKTDTNDEKIIAISTAKYDIISMQVLDARRKQQTKRRRQGNGKQ</sequence>
<reference evidence="1 2" key="1">
    <citation type="journal article" date="2014" name="PLoS Genet.">
        <title>The Genome of Spironucleus salmonicida Highlights a Fish Pathogen Adapted to Fluctuating Environments.</title>
        <authorList>
            <person name="Xu F."/>
            <person name="Jerlstrom-Hultqvist J."/>
            <person name="Einarsson E."/>
            <person name="Astvaldsson A."/>
            <person name="Svard S.G."/>
            <person name="Andersson J.O."/>
        </authorList>
    </citation>
    <scope>NUCLEOTIDE SEQUENCE</scope>
    <source>
        <strain evidence="2">ATCC 50377</strain>
    </source>
</reference>
<evidence type="ECO:0000313" key="2">
    <source>
        <dbReference type="EMBL" id="KAH0570099.1"/>
    </source>
</evidence>
<proteinExistence type="predicted"/>
<protein>
    <submittedName>
        <fullName evidence="1">Uncharacterized protein</fullName>
    </submittedName>
</protein>
<keyword evidence="3" id="KW-1185">Reference proteome</keyword>
<organism evidence="1">
    <name type="scientific">Spironucleus salmonicida</name>
    <dbReference type="NCBI Taxonomy" id="348837"/>
    <lineage>
        <taxon>Eukaryota</taxon>
        <taxon>Metamonada</taxon>
        <taxon>Diplomonadida</taxon>
        <taxon>Hexamitidae</taxon>
        <taxon>Hexamitinae</taxon>
        <taxon>Spironucleus</taxon>
    </lineage>
</organism>
<dbReference type="AlphaFoldDB" id="V6LFZ8"/>
<dbReference type="EMBL" id="AUWU02000008">
    <property type="protein sequence ID" value="KAH0570099.1"/>
    <property type="molecule type" value="Genomic_DNA"/>
</dbReference>